<dbReference type="RefSeq" id="WP_055945414.1">
    <property type="nucleotide sequence ID" value="NZ_JAQDCV010000007.1"/>
</dbReference>
<dbReference type="GO" id="GO:0043709">
    <property type="term" value="P:cell adhesion involved in single-species biofilm formation"/>
    <property type="evidence" value="ECO:0007669"/>
    <property type="project" value="TreeGrafter"/>
</dbReference>
<keyword evidence="1" id="KW-0812">Transmembrane</keyword>
<dbReference type="Pfam" id="PF00990">
    <property type="entry name" value="GGDEF"/>
    <property type="match status" value="1"/>
</dbReference>
<name>A0AAW3JUZ1_9FIRM</name>
<feature type="transmembrane region" description="Helical" evidence="1">
    <location>
        <begin position="76"/>
        <end position="99"/>
    </location>
</feature>
<accession>A0AAW3JUZ1</accession>
<sequence>MHEILKGMLTYTKTDIICVATLLLIITRIYGWKKKDIFMKLYFWITFSSFCMVAAFAAGNLADYGIISMCRGLRSLVWACAFIAFNYTIFLWFIYSGIFRESSIISNQMSCLHCAIPAVINMVIIIIACFVDGFYSINDAGKFLRGKYYGFLFIVPAVYITISTAALLKDAYLEKKSGRGKRYVVLISFTVPVILGAFIQNMEPQTNMLVIGICIGVISAYCNLSVDEVAQEVIMKNIELEYSQAELKIALEHEKRQYNTVSSLANIYIFMYYINMHDDSYERIKDYTLANEAVGGTKCASTALRKIYSERAVQKHINMMLEFTDLSTLDERIGKNEYISTEYKGKKVGWCRARFIEVDRDENGKLKHVIFAVQDISNEKQQMLELQDALNYANQKAYVDGLTGVKNVTAYKEYIEIIDDVIKNSEVDFAVAIFDINGLKYVNDNYGHEKGNILIIDSCRCICRAFKHSPVFRIGGDEFVAIIENADMEQLNNCRRNLEQQFEQINEMYPDYYFASVAMGIVHYDSKKHSCYDDVFKKADAAMYENKQEIKRKPENSWMLRY</sequence>
<feature type="transmembrane region" description="Helical" evidence="1">
    <location>
        <begin position="12"/>
        <end position="30"/>
    </location>
</feature>
<dbReference type="SMART" id="SM00267">
    <property type="entry name" value="GGDEF"/>
    <property type="match status" value="1"/>
</dbReference>
<dbReference type="Gene3D" id="3.30.70.270">
    <property type="match status" value="1"/>
</dbReference>
<gene>
    <name evidence="3" type="ORF">APZ18_12550</name>
</gene>
<comment type="caution">
    <text evidence="3">The sequence shown here is derived from an EMBL/GenBank/DDBJ whole genome shotgun (WGS) entry which is preliminary data.</text>
</comment>
<dbReference type="GO" id="GO:0005886">
    <property type="term" value="C:plasma membrane"/>
    <property type="evidence" value="ECO:0007669"/>
    <property type="project" value="TreeGrafter"/>
</dbReference>
<evidence type="ECO:0000259" key="2">
    <source>
        <dbReference type="PROSITE" id="PS50887"/>
    </source>
</evidence>
<dbReference type="SUPFAM" id="SSF55073">
    <property type="entry name" value="Nucleotide cyclase"/>
    <property type="match status" value="1"/>
</dbReference>
<dbReference type="AlphaFoldDB" id="A0AAW3JUZ1"/>
<dbReference type="PANTHER" id="PTHR45138">
    <property type="entry name" value="REGULATORY COMPONENTS OF SENSORY TRANSDUCTION SYSTEM"/>
    <property type="match status" value="1"/>
</dbReference>
<keyword evidence="1" id="KW-1133">Transmembrane helix</keyword>
<dbReference type="InterPro" id="IPR043128">
    <property type="entry name" value="Rev_trsase/Diguanyl_cyclase"/>
</dbReference>
<evidence type="ECO:0000313" key="4">
    <source>
        <dbReference type="Proteomes" id="UP000050833"/>
    </source>
</evidence>
<dbReference type="NCBIfam" id="TIGR00254">
    <property type="entry name" value="GGDEF"/>
    <property type="match status" value="1"/>
</dbReference>
<dbReference type="PROSITE" id="PS50887">
    <property type="entry name" value="GGDEF"/>
    <property type="match status" value="1"/>
</dbReference>
<dbReference type="InterPro" id="IPR050469">
    <property type="entry name" value="Diguanylate_Cyclase"/>
</dbReference>
<reference evidence="3 4" key="1">
    <citation type="submission" date="2015-10" db="EMBL/GenBank/DDBJ databases">
        <title>Butyribacter intestini gen. nov., sp. nov., a butyric acid-producing bacterium of the family Lachnospiraceae isolated from the human faeces.</title>
        <authorList>
            <person name="Zou Y."/>
            <person name="Xue W."/>
            <person name="Luo G."/>
            <person name="Lv M."/>
        </authorList>
    </citation>
    <scope>NUCLEOTIDE SEQUENCE [LARGE SCALE GENOMIC DNA]</scope>
    <source>
        <strain evidence="3 4">TF01-11</strain>
    </source>
</reference>
<feature type="transmembrane region" description="Helical" evidence="1">
    <location>
        <begin position="42"/>
        <end position="64"/>
    </location>
</feature>
<dbReference type="InterPro" id="IPR029787">
    <property type="entry name" value="Nucleotide_cyclase"/>
</dbReference>
<keyword evidence="4" id="KW-1185">Reference proteome</keyword>
<proteinExistence type="predicted"/>
<evidence type="ECO:0000313" key="3">
    <source>
        <dbReference type="EMBL" id="KQC85499.1"/>
    </source>
</evidence>
<dbReference type="GO" id="GO:1902201">
    <property type="term" value="P:negative regulation of bacterial-type flagellum-dependent cell motility"/>
    <property type="evidence" value="ECO:0007669"/>
    <property type="project" value="TreeGrafter"/>
</dbReference>
<organism evidence="3 4">
    <name type="scientific">Butyribacter intestini</name>
    <dbReference type="NCBI Taxonomy" id="1703332"/>
    <lineage>
        <taxon>Bacteria</taxon>
        <taxon>Bacillati</taxon>
        <taxon>Bacillota</taxon>
        <taxon>Clostridia</taxon>
        <taxon>Lachnospirales</taxon>
        <taxon>Lachnospiraceae</taxon>
        <taxon>Butyribacter</taxon>
    </lineage>
</organism>
<dbReference type="Proteomes" id="UP000050833">
    <property type="component" value="Unassembled WGS sequence"/>
</dbReference>
<dbReference type="GO" id="GO:0052621">
    <property type="term" value="F:diguanylate cyclase activity"/>
    <property type="evidence" value="ECO:0007669"/>
    <property type="project" value="TreeGrafter"/>
</dbReference>
<feature type="domain" description="GGDEF" evidence="2">
    <location>
        <begin position="427"/>
        <end position="562"/>
    </location>
</feature>
<feature type="transmembrane region" description="Helical" evidence="1">
    <location>
        <begin position="111"/>
        <end position="137"/>
    </location>
</feature>
<evidence type="ECO:0000256" key="1">
    <source>
        <dbReference type="SAM" id="Phobius"/>
    </source>
</evidence>
<dbReference type="InterPro" id="IPR000160">
    <property type="entry name" value="GGDEF_dom"/>
</dbReference>
<feature type="transmembrane region" description="Helical" evidence="1">
    <location>
        <begin position="149"/>
        <end position="171"/>
    </location>
</feature>
<protein>
    <recommendedName>
        <fullName evidence="2">GGDEF domain-containing protein</fullName>
    </recommendedName>
</protein>
<dbReference type="PANTHER" id="PTHR45138:SF23">
    <property type="entry name" value="SIGNALING PROTEIN"/>
    <property type="match status" value="1"/>
</dbReference>
<feature type="transmembrane region" description="Helical" evidence="1">
    <location>
        <begin position="183"/>
        <end position="202"/>
    </location>
</feature>
<dbReference type="CDD" id="cd01949">
    <property type="entry name" value="GGDEF"/>
    <property type="match status" value="1"/>
</dbReference>
<dbReference type="EMBL" id="LLKB01000005">
    <property type="protein sequence ID" value="KQC85499.1"/>
    <property type="molecule type" value="Genomic_DNA"/>
</dbReference>
<keyword evidence="1" id="KW-0472">Membrane</keyword>